<evidence type="ECO:0000313" key="5">
    <source>
        <dbReference type="EMBL" id="AKK04441.1"/>
    </source>
</evidence>
<accession>A0A0G3GTD6</accession>
<dbReference type="EMBL" id="CP011542">
    <property type="protein sequence ID" value="AKK04441.1"/>
    <property type="molecule type" value="Genomic_DNA"/>
</dbReference>
<keyword evidence="6" id="KW-1185">Reference proteome</keyword>
<feature type="chain" id="PRO_5038750628" description="SpaA-like prealbumin fold domain-containing protein" evidence="3">
    <location>
        <begin position="25"/>
        <end position="1020"/>
    </location>
</feature>
<keyword evidence="2" id="KW-0472">Membrane</keyword>
<dbReference type="RefSeq" id="WP_047260863.1">
    <property type="nucleotide sequence ID" value="NZ_CP011542.1"/>
</dbReference>
<evidence type="ECO:0000259" key="4">
    <source>
        <dbReference type="Pfam" id="PF17802"/>
    </source>
</evidence>
<keyword evidence="2" id="KW-1133">Transmembrane helix</keyword>
<name>A0A0G3GTD6_9CORY</name>
<evidence type="ECO:0000313" key="6">
    <source>
        <dbReference type="Proteomes" id="UP000035199"/>
    </source>
</evidence>
<dbReference type="Gene3D" id="3.40.50.410">
    <property type="entry name" value="von Willebrand factor, type A domain"/>
    <property type="match status" value="1"/>
</dbReference>
<dbReference type="PATRIC" id="fig|571915.4.peg.87"/>
<feature type="compositionally biased region" description="Polar residues" evidence="1">
    <location>
        <begin position="41"/>
        <end position="63"/>
    </location>
</feature>
<organism evidence="5 6">
    <name type="scientific">Corynebacterium mustelae</name>
    <dbReference type="NCBI Taxonomy" id="571915"/>
    <lineage>
        <taxon>Bacteria</taxon>
        <taxon>Bacillati</taxon>
        <taxon>Actinomycetota</taxon>
        <taxon>Actinomycetes</taxon>
        <taxon>Mycobacteriales</taxon>
        <taxon>Corynebacteriaceae</taxon>
        <taxon>Corynebacterium</taxon>
    </lineage>
</organism>
<dbReference type="AlphaFoldDB" id="A0A0G3GTD6"/>
<dbReference type="InterPro" id="IPR013783">
    <property type="entry name" value="Ig-like_fold"/>
</dbReference>
<dbReference type="InterPro" id="IPR036465">
    <property type="entry name" value="vWFA_dom_sf"/>
</dbReference>
<feature type="signal peptide" evidence="3">
    <location>
        <begin position="1"/>
        <end position="24"/>
    </location>
</feature>
<dbReference type="GO" id="GO:0005975">
    <property type="term" value="P:carbohydrate metabolic process"/>
    <property type="evidence" value="ECO:0007669"/>
    <property type="project" value="UniProtKB-ARBA"/>
</dbReference>
<proteinExistence type="predicted"/>
<feature type="domain" description="SpaA-like prealbumin fold" evidence="4">
    <location>
        <begin position="867"/>
        <end position="943"/>
    </location>
</feature>
<evidence type="ECO:0000256" key="2">
    <source>
        <dbReference type="SAM" id="Phobius"/>
    </source>
</evidence>
<dbReference type="STRING" id="571915.CMUST_00420"/>
<evidence type="ECO:0000256" key="3">
    <source>
        <dbReference type="SAM" id="SignalP"/>
    </source>
</evidence>
<dbReference type="OrthoDB" id="4424254at2"/>
<sequence length="1020" mass="112234">MLSRMRLRKSVAILVTALVCGGLAPLSATSIDARSVESDETAQLSTKTPPSNSAHMETSSATEAQEPEPFVDSTLAKQSVPVTEYEHVIARIEQQKWDIRTRANLRGSVDTIDVAFPSLGQVLSNHQQLKVWRVSTPMNSAPEYQLLRLTAETNFADGYIAVVGDKLSIDFTQPITLAADAHIRMQYESSSVPTIDPNTVSITVAGEITSLPEPGEKQQEYSDSVEQHTGLCFWDTASVSWVRKRINSRLGYEATHVVDQDDNAPMRRDALSFQFKNSQHSDIFYQPVVHIDGAPLEAEQDFRLRYEENQLTITFSDSRKIRPGSTIKVGFIFRGDTTGGYSPRVSKPTVEVRVCELDDDEVSDSSAMGFLHTTVVPNPPVVHRCGQRVGVVFDLSASIGDDGLAKFKEAGLGIINGLRGTSTELGIYNFASYSPAMRSDTTGRTWTNPLDMQSSENVDRLINTVKALAIDRQAGGTNWEAGLANVLKQNLDIVYFVTDGQPTNYVGWEEQWAQAPAHWLDKRDYDRLNWRLLYEQRGDAGYVTHVSDINRAVTIANAIKEQGTRVEAVSVGLRGNRIGVLRDEAAYQQDGDYWEYYYPRAQWGEARYAWGVPEKNRGFWGAHPGIPKPENVEDIYGSTADNVYRSYSEAIAGWTTDVDMLQYISGGKRGEDYHVIKDFQAVTDALVRRVLQECHNKVIVKKKLTEYISGTENVSYTGGEKVAGWNFGAQVGNSGNVRLIHESATTDLEGEAAFEYRRSSAADGEIVITENLGSQPDVALKSVATGRDGSPQYARCTRNGRQVKVGAVRDSTSSQRFKQNAFSVAISTTGMTETEAFGPIVCEVENIKNSRTISVAIQKFGLDGNNSSRTHKVAGAHFELFVANPKGSGFRMGNKLQDFTPVPGQEGFLALPTEIAAGTYYLVEQRAPDGYHLLPAPVLFRIESRPGSWPKGTIVNSADTPGVDVHHGKGNPKHNVVFYINDIQQGDLPLTGGSGVHMWALCAAALFSTALAMVVRNRRA</sequence>
<dbReference type="Proteomes" id="UP000035199">
    <property type="component" value="Chromosome"/>
</dbReference>
<reference evidence="6" key="2">
    <citation type="submission" date="2015-05" db="EMBL/GenBank/DDBJ databases">
        <title>Complete genome sequence of Corynebacterium mustelae DSM 45274, isolated from various tissues of a male ferret with lethal sepsis.</title>
        <authorList>
            <person name="Ruckert C."/>
            <person name="Albersmeier A."/>
            <person name="Winkler A."/>
            <person name="Tauch A."/>
        </authorList>
    </citation>
    <scope>NUCLEOTIDE SEQUENCE [LARGE SCALE GENOMIC DNA]</scope>
    <source>
        <strain evidence="6">DSM 45274</strain>
    </source>
</reference>
<protein>
    <recommendedName>
        <fullName evidence="4">SpaA-like prealbumin fold domain-containing protein</fullName>
    </recommendedName>
</protein>
<feature type="region of interest" description="Disordered" evidence="1">
    <location>
        <begin position="34"/>
        <end position="68"/>
    </location>
</feature>
<dbReference type="SUPFAM" id="SSF53300">
    <property type="entry name" value="vWA-like"/>
    <property type="match status" value="1"/>
</dbReference>
<keyword evidence="3" id="KW-0732">Signal</keyword>
<gene>
    <name evidence="5" type="ORF">CMUST_00420</name>
</gene>
<keyword evidence="2" id="KW-0812">Transmembrane</keyword>
<feature type="transmembrane region" description="Helical" evidence="2">
    <location>
        <begin position="996"/>
        <end position="1015"/>
    </location>
</feature>
<dbReference type="Pfam" id="PF17802">
    <property type="entry name" value="SpaA"/>
    <property type="match status" value="1"/>
</dbReference>
<dbReference type="InterPro" id="IPR041033">
    <property type="entry name" value="SpaA_PFL_dom_1"/>
</dbReference>
<dbReference type="CDD" id="cd00198">
    <property type="entry name" value="vWFA"/>
    <property type="match status" value="1"/>
</dbReference>
<dbReference type="KEGG" id="cmv:CMUST_00420"/>
<reference evidence="5 6" key="1">
    <citation type="journal article" date="2015" name="Genome Announc.">
        <title>Complete Genome Sequence of the Type Strain Corynebacterium mustelae DSM 45274, Isolated from Various Tissues of a Male Ferret with Lethal Sepsis.</title>
        <authorList>
            <person name="Ruckert C."/>
            <person name="Eimer J."/>
            <person name="Winkler A."/>
            <person name="Tauch A."/>
        </authorList>
    </citation>
    <scope>NUCLEOTIDE SEQUENCE [LARGE SCALE GENOMIC DNA]</scope>
    <source>
        <strain evidence="5 6">DSM 45274</strain>
    </source>
</reference>
<dbReference type="Gene3D" id="2.60.40.10">
    <property type="entry name" value="Immunoglobulins"/>
    <property type="match status" value="1"/>
</dbReference>
<evidence type="ECO:0000256" key="1">
    <source>
        <dbReference type="SAM" id="MobiDB-lite"/>
    </source>
</evidence>